<dbReference type="EMBL" id="BMAO01023833">
    <property type="protein sequence ID" value="GFQ91194.1"/>
    <property type="molecule type" value="Genomic_DNA"/>
</dbReference>
<reference evidence="1" key="1">
    <citation type="submission" date="2020-07" db="EMBL/GenBank/DDBJ databases">
        <title>Multicomponent nature underlies the extraordinary mechanical properties of spider dragline silk.</title>
        <authorList>
            <person name="Kono N."/>
            <person name="Nakamura H."/>
            <person name="Mori M."/>
            <person name="Yoshida Y."/>
            <person name="Ohtoshi R."/>
            <person name="Malay A.D."/>
            <person name="Moran D.A.P."/>
            <person name="Tomita M."/>
            <person name="Numata K."/>
            <person name="Arakawa K."/>
        </authorList>
    </citation>
    <scope>NUCLEOTIDE SEQUENCE</scope>
</reference>
<dbReference type="OrthoDB" id="3226274at2759"/>
<gene>
    <name evidence="1" type="ORF">TNCT_617401</name>
</gene>
<name>A0A8X6HQU1_TRICU</name>
<evidence type="ECO:0008006" key="3">
    <source>
        <dbReference type="Google" id="ProtNLM"/>
    </source>
</evidence>
<proteinExistence type="predicted"/>
<protein>
    <recommendedName>
        <fullName evidence="3">Transposase</fullName>
    </recommendedName>
</protein>
<sequence>MEFRHAIYRLYDEEHVSERKIAQMLGLSLLPCIIGLFDGENRPRPSRVDLESPMPTRIKTYTRLLAKILSKCCGFTKGMDSACSVDTVRNRLKQKGLKCRTPP</sequence>
<dbReference type="Proteomes" id="UP000887116">
    <property type="component" value="Unassembled WGS sequence"/>
</dbReference>
<dbReference type="AlphaFoldDB" id="A0A8X6HQU1"/>
<evidence type="ECO:0000313" key="1">
    <source>
        <dbReference type="EMBL" id="GFQ91194.1"/>
    </source>
</evidence>
<organism evidence="1 2">
    <name type="scientific">Trichonephila clavata</name>
    <name type="common">Joro spider</name>
    <name type="synonym">Nephila clavata</name>
    <dbReference type="NCBI Taxonomy" id="2740835"/>
    <lineage>
        <taxon>Eukaryota</taxon>
        <taxon>Metazoa</taxon>
        <taxon>Ecdysozoa</taxon>
        <taxon>Arthropoda</taxon>
        <taxon>Chelicerata</taxon>
        <taxon>Arachnida</taxon>
        <taxon>Araneae</taxon>
        <taxon>Araneomorphae</taxon>
        <taxon>Entelegynae</taxon>
        <taxon>Araneoidea</taxon>
        <taxon>Nephilidae</taxon>
        <taxon>Trichonephila</taxon>
    </lineage>
</organism>
<keyword evidence="2" id="KW-1185">Reference proteome</keyword>
<accession>A0A8X6HQU1</accession>
<evidence type="ECO:0000313" key="2">
    <source>
        <dbReference type="Proteomes" id="UP000887116"/>
    </source>
</evidence>
<comment type="caution">
    <text evidence="1">The sequence shown here is derived from an EMBL/GenBank/DDBJ whole genome shotgun (WGS) entry which is preliminary data.</text>
</comment>